<evidence type="ECO:0008006" key="9">
    <source>
        <dbReference type="Google" id="ProtNLM"/>
    </source>
</evidence>
<dbReference type="STRING" id="882.DVU_0862"/>
<evidence type="ECO:0000256" key="2">
    <source>
        <dbReference type="ARBA" id="ARBA00008787"/>
    </source>
</evidence>
<evidence type="ECO:0000256" key="5">
    <source>
        <dbReference type="ARBA" id="ARBA00023186"/>
    </source>
</evidence>
<evidence type="ECO:0000313" key="7">
    <source>
        <dbReference type="EMBL" id="AAS95342.1"/>
    </source>
</evidence>
<evidence type="ECO:0000256" key="3">
    <source>
        <dbReference type="ARBA" id="ARBA00022490"/>
    </source>
</evidence>
<feature type="region of interest" description="Disordered" evidence="6">
    <location>
        <begin position="190"/>
        <end position="285"/>
    </location>
</feature>
<dbReference type="InterPro" id="IPR003713">
    <property type="entry name" value="FliS"/>
</dbReference>
<dbReference type="eggNOG" id="COG1516">
    <property type="taxonomic scope" value="Bacteria"/>
</dbReference>
<keyword evidence="3" id="KW-0963">Cytoplasm</keyword>
<organism evidence="7 8">
    <name type="scientific">Nitratidesulfovibrio vulgaris (strain ATCC 29579 / DSM 644 / CCUG 34227 / NCIMB 8303 / VKM B-1760 / Hildenborough)</name>
    <name type="common">Desulfovibrio vulgaris</name>
    <dbReference type="NCBI Taxonomy" id="882"/>
    <lineage>
        <taxon>Bacteria</taxon>
        <taxon>Pseudomonadati</taxon>
        <taxon>Thermodesulfobacteriota</taxon>
        <taxon>Desulfovibrionia</taxon>
        <taxon>Desulfovibrionales</taxon>
        <taxon>Desulfovibrionaceae</taxon>
        <taxon>Nitratidesulfovibrio</taxon>
    </lineage>
</organism>
<comment type="subcellular location">
    <subcellularLocation>
        <location evidence="1">Cytoplasm</location>
        <location evidence="1">Cytosol</location>
    </subcellularLocation>
</comment>
<dbReference type="PANTHER" id="PTHR34773">
    <property type="entry name" value="FLAGELLAR SECRETION CHAPERONE FLIS"/>
    <property type="match status" value="1"/>
</dbReference>
<proteinExistence type="inferred from homology"/>
<evidence type="ECO:0000256" key="6">
    <source>
        <dbReference type="SAM" id="MobiDB-lite"/>
    </source>
</evidence>
<dbReference type="InterPro" id="IPR036584">
    <property type="entry name" value="FliS_sf"/>
</dbReference>
<sequence length="301" mass="30635">MHKAAQAYLQTQVTTTSQGELLLLLYDGAIKFLTQAKERMAARDMAGKGVLISKALDVINELDSSLNAEKGGELADNLHKLYFYCSTRLLSANLKLDPNLIDEVIKVLSGLRGAYAQIVNTPEAQAAAADVAARQSPASAMPQRGAPVMPGLPRPPAGFAARAQANAAYGQTTPQAPAAAGVAFERPVMPPPAHVAPSAVQEATRPAPQTGAPAAPGGPAAHGQTPPPAAAHGTLPFASPGGQTTTAPAPPAAPSAPSKQAVPTGQADHAGHTVPDGQGIPGGFANKRLAASNLYRKLSQG</sequence>
<reference evidence="7 8" key="1">
    <citation type="journal article" date="2004" name="Nat. Biotechnol.">
        <title>The genome sequence of the anaerobic, sulfate-reducing bacterium Desulfovibrio vulgaris Hildenborough.</title>
        <authorList>
            <person name="Heidelberg J.F."/>
            <person name="Seshadri R."/>
            <person name="Haveman S.A."/>
            <person name="Hemme C.L."/>
            <person name="Paulsen I.T."/>
            <person name="Kolonay J.F."/>
            <person name="Eisen J.A."/>
            <person name="Ward N."/>
            <person name="Methe B."/>
            <person name="Brinkac L.M."/>
            <person name="Daugherty S.C."/>
            <person name="Deboy R.T."/>
            <person name="Dodson R.J."/>
            <person name="Durkin A.S."/>
            <person name="Madupu R."/>
            <person name="Nelson W.C."/>
            <person name="Sullivan S.A."/>
            <person name="Fouts D."/>
            <person name="Haft D.H."/>
            <person name="Selengut J."/>
            <person name="Peterson J.D."/>
            <person name="Davidsen T.M."/>
            <person name="Zafar N."/>
            <person name="Zhou L."/>
            <person name="Radune D."/>
            <person name="Dimitrov G."/>
            <person name="Hance M."/>
            <person name="Tran K."/>
            <person name="Khouri H."/>
            <person name="Gill J."/>
            <person name="Utterback T.R."/>
            <person name="Feldblyum T.V."/>
            <person name="Wall J.D."/>
            <person name="Voordouw G."/>
            <person name="Fraser C.M."/>
        </authorList>
    </citation>
    <scope>NUCLEOTIDE SEQUENCE [LARGE SCALE GENOMIC DNA]</scope>
    <source>
        <strain evidence="8">ATCC 29579 / DSM 644 / NCIMB 8303 / VKM B-1760 / Hildenborough</strain>
    </source>
</reference>
<evidence type="ECO:0000256" key="1">
    <source>
        <dbReference type="ARBA" id="ARBA00004514"/>
    </source>
</evidence>
<protein>
    <recommendedName>
        <fullName evidence="9">Flagellar protein FliS</fullName>
    </recommendedName>
</protein>
<evidence type="ECO:0000313" key="8">
    <source>
        <dbReference type="Proteomes" id="UP000002194"/>
    </source>
</evidence>
<keyword evidence="8" id="KW-1185">Reference proteome</keyword>
<dbReference type="KEGG" id="dvu:DVU_0862"/>
<dbReference type="Pfam" id="PF02561">
    <property type="entry name" value="FliS"/>
    <property type="match status" value="1"/>
</dbReference>
<dbReference type="GO" id="GO:0044780">
    <property type="term" value="P:bacterial-type flagellum assembly"/>
    <property type="evidence" value="ECO:0007669"/>
    <property type="project" value="InterPro"/>
</dbReference>
<feature type="compositionally biased region" description="Low complexity" evidence="6">
    <location>
        <begin position="206"/>
        <end position="247"/>
    </location>
</feature>
<keyword evidence="5" id="KW-0143">Chaperone</keyword>
<name>Q72DR7_NITV2</name>
<dbReference type="Gene3D" id="1.20.120.340">
    <property type="entry name" value="Flagellar protein FliS"/>
    <property type="match status" value="1"/>
</dbReference>
<gene>
    <name evidence="7" type="ordered locus">DVU_0862</name>
</gene>
<dbReference type="HOGENOM" id="CLU_080373_0_0_7"/>
<comment type="similarity">
    <text evidence="2">Belongs to the FliS family.</text>
</comment>
<dbReference type="CDD" id="cd16098">
    <property type="entry name" value="FliS"/>
    <property type="match status" value="1"/>
</dbReference>
<dbReference type="Proteomes" id="UP000002194">
    <property type="component" value="Chromosome"/>
</dbReference>
<dbReference type="SUPFAM" id="SSF101116">
    <property type="entry name" value="Flagellar export chaperone FliS"/>
    <property type="match status" value="1"/>
</dbReference>
<dbReference type="RefSeq" id="WP_010938161.1">
    <property type="nucleotide sequence ID" value="NC_002937.3"/>
</dbReference>
<dbReference type="SMR" id="Q72DR7"/>
<dbReference type="PATRIC" id="fig|882.5.peg.807"/>
<dbReference type="GO" id="GO:0005829">
    <property type="term" value="C:cytosol"/>
    <property type="evidence" value="ECO:0007669"/>
    <property type="project" value="UniProtKB-SubCell"/>
</dbReference>
<accession>Q72DR7</accession>
<keyword evidence="4" id="KW-1005">Bacterial flagellum biogenesis</keyword>
<dbReference type="EMBL" id="AE017285">
    <property type="protein sequence ID" value="AAS95342.1"/>
    <property type="molecule type" value="Genomic_DNA"/>
</dbReference>
<dbReference type="IntAct" id="Q72DR7">
    <property type="interactions" value="1"/>
</dbReference>
<dbReference type="PANTHER" id="PTHR34773:SF1">
    <property type="entry name" value="FLAGELLAR SECRETION CHAPERONE FLIS"/>
    <property type="match status" value="1"/>
</dbReference>
<dbReference type="OrthoDB" id="5343669at2"/>
<dbReference type="AlphaFoldDB" id="Q72DR7"/>
<evidence type="ECO:0000256" key="4">
    <source>
        <dbReference type="ARBA" id="ARBA00022795"/>
    </source>
</evidence>
<dbReference type="GO" id="GO:0071973">
    <property type="term" value="P:bacterial-type flagellum-dependent cell motility"/>
    <property type="evidence" value="ECO:0007669"/>
    <property type="project" value="TreeGrafter"/>
</dbReference>
<dbReference type="NCBIfam" id="TIGR00208">
    <property type="entry name" value="fliS"/>
    <property type="match status" value="1"/>
</dbReference>
<dbReference type="EnsemblBacteria" id="AAS95342">
    <property type="protein sequence ID" value="AAS95342"/>
    <property type="gene ID" value="DVU_0862"/>
</dbReference>
<dbReference type="PaxDb" id="882-DVU_0862"/>